<keyword evidence="3" id="KW-0808">Transferase</keyword>
<feature type="transmembrane region" description="Helical" evidence="1">
    <location>
        <begin position="12"/>
        <end position="35"/>
    </location>
</feature>
<evidence type="ECO:0000259" key="2">
    <source>
        <dbReference type="Pfam" id="PF01757"/>
    </source>
</evidence>
<keyword evidence="1" id="KW-0812">Transmembrane</keyword>
<keyword evidence="1" id="KW-0472">Membrane</keyword>
<sequence>MANSSTSSASRSALIDCTKGLACAAIVWHHLAFYGPMSDVAHPAMPEVLDWLYEYARMAVQVFLVLGGYLAAASLAPMGSAKFDAPFPKIGKRFVRLVVPYAVALVVTIIVSAAIRPWFDHESVSADPGLWQLLAHALLLQNIVGEESLSAGVWYVSIDFQLFALSTLLLAGVRWAGRAASRRWGRQAVAAWWPWALTGAQALVVLGVAASLYGFNRDADWDVWAVYFFGAYGLGMMAFWAVQADRRSTAWSWAMLIAALVISALVLEWRDRIALAGATALLLIVAMRTPALARWPGLALLRRLGQISYSVFLIHFSVCLLVNAVESHFWPTSIPAALVGMVSAFVLSIAAGYLLYQKIERHVPSWHEALRWQAGLIGAGLLTAVVAGLR</sequence>
<comment type="caution">
    <text evidence="3">The sequence shown here is derived from an EMBL/GenBank/DDBJ whole genome shotgun (WGS) entry which is preliminary data.</text>
</comment>
<name>A0ABW5UQ45_9BURK</name>
<evidence type="ECO:0000313" key="4">
    <source>
        <dbReference type="Proteomes" id="UP001597463"/>
    </source>
</evidence>
<dbReference type="GO" id="GO:0016746">
    <property type="term" value="F:acyltransferase activity"/>
    <property type="evidence" value="ECO:0007669"/>
    <property type="project" value="UniProtKB-KW"/>
</dbReference>
<feature type="transmembrane region" description="Helical" evidence="1">
    <location>
        <begin position="307"/>
        <end position="325"/>
    </location>
</feature>
<feature type="transmembrane region" description="Helical" evidence="1">
    <location>
        <begin position="55"/>
        <end position="76"/>
    </location>
</feature>
<dbReference type="Pfam" id="PF01757">
    <property type="entry name" value="Acyl_transf_3"/>
    <property type="match status" value="1"/>
</dbReference>
<dbReference type="Proteomes" id="UP001597463">
    <property type="component" value="Unassembled WGS sequence"/>
</dbReference>
<keyword evidence="1" id="KW-1133">Transmembrane helix</keyword>
<dbReference type="RefSeq" id="WP_066481071.1">
    <property type="nucleotide sequence ID" value="NZ_BCNT01000015.1"/>
</dbReference>
<keyword evidence="3" id="KW-0012">Acyltransferase</keyword>
<feature type="transmembrane region" description="Helical" evidence="1">
    <location>
        <begin position="337"/>
        <end position="356"/>
    </location>
</feature>
<proteinExistence type="predicted"/>
<dbReference type="PANTHER" id="PTHR23028:SF53">
    <property type="entry name" value="ACYL_TRANSF_3 DOMAIN-CONTAINING PROTEIN"/>
    <property type="match status" value="1"/>
</dbReference>
<organism evidence="3 4">
    <name type="scientific">Comamonas terrae</name>
    <dbReference type="NCBI Taxonomy" id="673548"/>
    <lineage>
        <taxon>Bacteria</taxon>
        <taxon>Pseudomonadati</taxon>
        <taxon>Pseudomonadota</taxon>
        <taxon>Betaproteobacteria</taxon>
        <taxon>Burkholderiales</taxon>
        <taxon>Comamonadaceae</taxon>
        <taxon>Comamonas</taxon>
    </lineage>
</organism>
<evidence type="ECO:0000313" key="3">
    <source>
        <dbReference type="EMBL" id="MFD2755757.1"/>
    </source>
</evidence>
<feature type="transmembrane region" description="Helical" evidence="1">
    <location>
        <begin position="153"/>
        <end position="177"/>
    </location>
</feature>
<feature type="transmembrane region" description="Helical" evidence="1">
    <location>
        <begin position="97"/>
        <end position="119"/>
    </location>
</feature>
<gene>
    <name evidence="3" type="ORF">ACFSW6_16945</name>
</gene>
<keyword evidence="4" id="KW-1185">Reference proteome</keyword>
<dbReference type="EMBL" id="JBHUMV010000008">
    <property type="protein sequence ID" value="MFD2755757.1"/>
    <property type="molecule type" value="Genomic_DNA"/>
</dbReference>
<feature type="transmembrane region" description="Helical" evidence="1">
    <location>
        <begin position="368"/>
        <end position="389"/>
    </location>
</feature>
<reference evidence="4" key="1">
    <citation type="journal article" date="2019" name="Int. J. Syst. Evol. Microbiol.">
        <title>The Global Catalogue of Microorganisms (GCM) 10K type strain sequencing project: providing services to taxonomists for standard genome sequencing and annotation.</title>
        <authorList>
            <consortium name="The Broad Institute Genomics Platform"/>
            <consortium name="The Broad Institute Genome Sequencing Center for Infectious Disease"/>
            <person name="Wu L."/>
            <person name="Ma J."/>
        </authorList>
    </citation>
    <scope>NUCLEOTIDE SEQUENCE [LARGE SCALE GENOMIC DNA]</scope>
    <source>
        <strain evidence="4">TISTR 1906</strain>
    </source>
</reference>
<feature type="transmembrane region" description="Helical" evidence="1">
    <location>
        <begin position="273"/>
        <end position="295"/>
    </location>
</feature>
<feature type="transmembrane region" description="Helical" evidence="1">
    <location>
        <begin position="189"/>
        <end position="212"/>
    </location>
</feature>
<dbReference type="EC" id="2.3.-.-" evidence="3"/>
<feature type="domain" description="Acyltransferase 3" evidence="2">
    <location>
        <begin position="15"/>
        <end position="351"/>
    </location>
</feature>
<protein>
    <submittedName>
        <fullName evidence="3">Acyltransferase family protein</fullName>
        <ecNumber evidence="3">2.3.-.-</ecNumber>
    </submittedName>
</protein>
<dbReference type="PANTHER" id="PTHR23028">
    <property type="entry name" value="ACETYLTRANSFERASE"/>
    <property type="match status" value="1"/>
</dbReference>
<feature type="transmembrane region" description="Helical" evidence="1">
    <location>
        <begin position="224"/>
        <end position="242"/>
    </location>
</feature>
<feature type="transmembrane region" description="Helical" evidence="1">
    <location>
        <begin position="249"/>
        <end position="267"/>
    </location>
</feature>
<dbReference type="InterPro" id="IPR002656">
    <property type="entry name" value="Acyl_transf_3_dom"/>
</dbReference>
<accession>A0ABW5UQ45</accession>
<evidence type="ECO:0000256" key="1">
    <source>
        <dbReference type="SAM" id="Phobius"/>
    </source>
</evidence>
<dbReference type="InterPro" id="IPR050879">
    <property type="entry name" value="Acyltransferase_3"/>
</dbReference>